<dbReference type="Pfam" id="PF14579">
    <property type="entry name" value="HHH_6"/>
    <property type="match status" value="1"/>
</dbReference>
<gene>
    <name evidence="12" type="ORF">CYL18_13380</name>
</gene>
<dbReference type="GO" id="GO:0008408">
    <property type="term" value="F:3'-5' exonuclease activity"/>
    <property type="evidence" value="ECO:0007669"/>
    <property type="project" value="InterPro"/>
</dbReference>
<reference evidence="12 13" key="1">
    <citation type="submission" date="2017-12" db="EMBL/GenBank/DDBJ databases">
        <title>Taxonomic description and draft genome of Pradoshia cofamensis Gen. nov., sp. nov., a thermotolerant bacillale isolated from anterior gut of earthworm Eisenia fetida.</title>
        <authorList>
            <person name="Saha T."/>
            <person name="Chakraborty R."/>
        </authorList>
    </citation>
    <scope>NUCLEOTIDE SEQUENCE [LARGE SCALE GENOMIC DNA]</scope>
    <source>
        <strain evidence="12 13">EAG3</strain>
    </source>
</reference>
<keyword evidence="8" id="KW-0239">DNA-directed DNA polymerase</keyword>
<accession>A0A2S7MY32</accession>
<dbReference type="InterPro" id="IPR040982">
    <property type="entry name" value="DNA_pol3_finger"/>
</dbReference>
<comment type="similarity">
    <text evidence="2">Belongs to the DNA polymerase type-C family. DnaE subfamily.</text>
</comment>
<dbReference type="Pfam" id="PF02811">
    <property type="entry name" value="PHP"/>
    <property type="match status" value="1"/>
</dbReference>
<evidence type="ECO:0000256" key="8">
    <source>
        <dbReference type="ARBA" id="ARBA00022932"/>
    </source>
</evidence>
<dbReference type="OrthoDB" id="9803237at2"/>
<dbReference type="Gene3D" id="1.10.150.870">
    <property type="match status" value="1"/>
</dbReference>
<evidence type="ECO:0000259" key="11">
    <source>
        <dbReference type="SMART" id="SM00481"/>
    </source>
</evidence>
<dbReference type="GO" id="GO:0005737">
    <property type="term" value="C:cytoplasm"/>
    <property type="evidence" value="ECO:0007669"/>
    <property type="project" value="UniProtKB-SubCell"/>
</dbReference>
<dbReference type="SMART" id="SM00481">
    <property type="entry name" value="POLIIIAc"/>
    <property type="match status" value="1"/>
</dbReference>
<dbReference type="Pfam" id="PF17657">
    <property type="entry name" value="DNA_pol3_finger"/>
    <property type="match status" value="1"/>
</dbReference>
<dbReference type="InterPro" id="IPR004013">
    <property type="entry name" value="PHP_dom"/>
</dbReference>
<protein>
    <recommendedName>
        <fullName evidence="4">DNA polymerase III subunit alpha</fullName>
        <ecNumber evidence="3">2.7.7.7</ecNumber>
    </recommendedName>
</protein>
<dbReference type="Pfam" id="PF01336">
    <property type="entry name" value="tRNA_anti-codon"/>
    <property type="match status" value="1"/>
</dbReference>
<comment type="caution">
    <text evidence="12">The sequence shown here is derived from an EMBL/GenBank/DDBJ whole genome shotgun (WGS) entry which is preliminary data.</text>
</comment>
<dbReference type="AlphaFoldDB" id="A0A2S7MY32"/>
<dbReference type="SUPFAM" id="SSF160975">
    <property type="entry name" value="AF1531-like"/>
    <property type="match status" value="1"/>
</dbReference>
<dbReference type="GO" id="GO:0003676">
    <property type="term" value="F:nucleic acid binding"/>
    <property type="evidence" value="ECO:0007669"/>
    <property type="project" value="InterPro"/>
</dbReference>
<feature type="domain" description="Polymerase/histidinol phosphatase N-terminal" evidence="11">
    <location>
        <begin position="4"/>
        <end position="71"/>
    </location>
</feature>
<dbReference type="EMBL" id="PKOZ01000008">
    <property type="protein sequence ID" value="PQD94648.1"/>
    <property type="molecule type" value="Genomic_DNA"/>
</dbReference>
<dbReference type="Gene3D" id="1.10.10.1600">
    <property type="entry name" value="Bacterial DNA polymerase III alpha subunit, thumb domain"/>
    <property type="match status" value="1"/>
</dbReference>
<evidence type="ECO:0000256" key="4">
    <source>
        <dbReference type="ARBA" id="ARBA00019114"/>
    </source>
</evidence>
<evidence type="ECO:0000313" key="12">
    <source>
        <dbReference type="EMBL" id="PQD94648.1"/>
    </source>
</evidence>
<evidence type="ECO:0000313" key="13">
    <source>
        <dbReference type="Proteomes" id="UP000239663"/>
    </source>
</evidence>
<dbReference type="InterPro" id="IPR004365">
    <property type="entry name" value="NA-bd_OB_tRNA"/>
</dbReference>
<keyword evidence="13" id="KW-1185">Reference proteome</keyword>
<dbReference type="SUPFAM" id="SSF89550">
    <property type="entry name" value="PHP domain-like"/>
    <property type="match status" value="1"/>
</dbReference>
<dbReference type="GO" id="GO:0003887">
    <property type="term" value="F:DNA-directed DNA polymerase activity"/>
    <property type="evidence" value="ECO:0007669"/>
    <property type="project" value="UniProtKB-KW"/>
</dbReference>
<dbReference type="GO" id="GO:0006260">
    <property type="term" value="P:DNA replication"/>
    <property type="evidence" value="ECO:0007669"/>
    <property type="project" value="UniProtKB-KW"/>
</dbReference>
<dbReference type="PANTHER" id="PTHR32294">
    <property type="entry name" value="DNA POLYMERASE III SUBUNIT ALPHA"/>
    <property type="match status" value="1"/>
</dbReference>
<dbReference type="InterPro" id="IPR004805">
    <property type="entry name" value="DnaE2/DnaE/PolC"/>
</dbReference>
<dbReference type="InterPro" id="IPR041931">
    <property type="entry name" value="DNA_pol3_alpha_thumb_dom"/>
</dbReference>
<comment type="subcellular location">
    <subcellularLocation>
        <location evidence="1">Cytoplasm</location>
    </subcellularLocation>
</comment>
<dbReference type="InterPro" id="IPR029460">
    <property type="entry name" value="DNAPol_HHH"/>
</dbReference>
<comment type="function">
    <text evidence="9">DNA polymerase III is a complex, multichain enzyme responsible for most of the replicative synthesis in bacteria. This DNA polymerase also exhibits 3' to 5' exonuclease activity. The alpha chain is the DNA polymerase.</text>
</comment>
<dbReference type="NCBIfam" id="NF004226">
    <property type="entry name" value="PRK05673.1"/>
    <property type="match status" value="1"/>
</dbReference>
<evidence type="ECO:0000256" key="2">
    <source>
        <dbReference type="ARBA" id="ARBA00009496"/>
    </source>
</evidence>
<keyword evidence="6" id="KW-0548">Nucleotidyltransferase</keyword>
<evidence type="ECO:0000256" key="10">
    <source>
        <dbReference type="ARBA" id="ARBA00049244"/>
    </source>
</evidence>
<evidence type="ECO:0000256" key="5">
    <source>
        <dbReference type="ARBA" id="ARBA00022679"/>
    </source>
</evidence>
<dbReference type="InterPro" id="IPR011708">
    <property type="entry name" value="DNA_pol3_alpha_NTPase_dom"/>
</dbReference>
<keyword evidence="7" id="KW-0235">DNA replication</keyword>
<proteinExistence type="inferred from homology"/>
<evidence type="ECO:0000256" key="7">
    <source>
        <dbReference type="ARBA" id="ARBA00022705"/>
    </source>
</evidence>
<evidence type="ECO:0000256" key="9">
    <source>
        <dbReference type="ARBA" id="ARBA00025611"/>
    </source>
</evidence>
<evidence type="ECO:0000256" key="3">
    <source>
        <dbReference type="ARBA" id="ARBA00012417"/>
    </source>
</evidence>
<comment type="catalytic activity">
    <reaction evidence="10">
        <text>DNA(n) + a 2'-deoxyribonucleoside 5'-triphosphate = DNA(n+1) + diphosphate</text>
        <dbReference type="Rhea" id="RHEA:22508"/>
        <dbReference type="Rhea" id="RHEA-COMP:17339"/>
        <dbReference type="Rhea" id="RHEA-COMP:17340"/>
        <dbReference type="ChEBI" id="CHEBI:33019"/>
        <dbReference type="ChEBI" id="CHEBI:61560"/>
        <dbReference type="ChEBI" id="CHEBI:173112"/>
        <dbReference type="EC" id="2.7.7.7"/>
    </reaction>
</comment>
<organism evidence="12 13">
    <name type="scientific">Pradoshia eiseniae</name>
    <dbReference type="NCBI Taxonomy" id="2064768"/>
    <lineage>
        <taxon>Bacteria</taxon>
        <taxon>Bacillati</taxon>
        <taxon>Bacillota</taxon>
        <taxon>Bacilli</taxon>
        <taxon>Bacillales</taxon>
        <taxon>Bacillaceae</taxon>
        <taxon>Pradoshia</taxon>
    </lineage>
</organism>
<dbReference type="Gene3D" id="3.20.20.140">
    <property type="entry name" value="Metal-dependent hydrolases"/>
    <property type="match status" value="1"/>
</dbReference>
<evidence type="ECO:0000256" key="6">
    <source>
        <dbReference type="ARBA" id="ARBA00022695"/>
    </source>
</evidence>
<name>A0A2S7MY32_9BACI</name>
<sequence>MSFVHLHVYSAYSLLESTLSVKEIVAGAKMRGYKAVALTDRNVMYAAPSFYKECEAQGMKPIIGLTCDLLNEEETSSFPLLLLAKNNQGYKNLMKISSAIQTRSNEGLPIRWLKGYSNGLLAISPGAEGQIEGLLEQGDEEGAAALVNKYKQIFQEGCFYLSLPRNKKPSWEKVKQLARDMSVPLVAVGPVRYMDKEDFQAYQGLTCLKDNIKLADLEDRSISREESMHLASMAEMVEWYGEEPDALENSVKIAKCCSVTIDFHQKLLPKFPVPDGRTADAYLTEICYRGLKRRYPEGDKRHEDRLNYELSVIAKMGFSDYFLIVWDFMNHAHKTGILTGPGRGSAAGSIVSYSLGITNVDPMKNDLLFERFLNPERITMPDIDIDFPDNRREEMIRYVADKYGALHVAQIITFGTFGMKAALRDAARVSGLNAKEIEQLSRTLPPGHGMTIRQALADSARLREWVQQAEHHQRIIDMAQKWEGLPRHTSIHAAGVVMTDRPLTEIIPIQAGHEGVYLTQFTMEYLEEIGLLKMDFLGLRNLTLLDQIIKQIERFTGQRVQLSQLPLDDKKTYELLSKGQTSGIFQFESGGMQNVLQKLKPTSFGDLVAVNALYRPGPMDNIPAYIARKHGQETVSYPHPVLKEILEPTYGIIVYQEQIMQIASTMAGFSLGEADLLRRAVSKKKKDVLDQEREHFVRGAERNGYDTRRANDVYDLIVRFANYGFPKSHAVAYSLIAYQLAYLKANYFLHFMSGIMTSVIGNEEKIIQYVQELKSNGYELLPPSINRSHYPFVIEKGKGIRYSLAGIKGIGASVLREIVQARKNGPFADLFDFCVRVPARVLNRKVLENLCYAGAFDEFSIDRASILASIDVALEHVELVRPSNGDASFFDSDDEMIKPKYMIVDPMPSTIKLQKEKEVLGFYLSDHPLSAYRKKLTHAGALPIVKYHPGMSGYLGAFIQSVKTIRTKKGENMAFFTAGDETGEMDCVAFPDVYRHSNVLLKEGNMLLLEGKSEERNGKKQFVLKAIYNLHDENEQLRQLFKSLFIRLTPDRQTPTNLAEIKRCLAGYRGNVKVYLRYEKEAKTIQLSKENWVTPSSQLISMLEEIAGKGNVLLKED</sequence>
<dbReference type="Pfam" id="PF07733">
    <property type="entry name" value="DNA_pol3_alpha"/>
    <property type="match status" value="1"/>
</dbReference>
<dbReference type="CDD" id="cd04485">
    <property type="entry name" value="DnaE_OBF"/>
    <property type="match status" value="1"/>
</dbReference>
<evidence type="ECO:0000256" key="1">
    <source>
        <dbReference type="ARBA" id="ARBA00004496"/>
    </source>
</evidence>
<dbReference type="NCBIfam" id="TIGR00594">
    <property type="entry name" value="polc"/>
    <property type="match status" value="1"/>
</dbReference>
<dbReference type="InterPro" id="IPR016195">
    <property type="entry name" value="Pol/histidinol_Pase-like"/>
</dbReference>
<dbReference type="Proteomes" id="UP000239663">
    <property type="component" value="Unassembled WGS sequence"/>
</dbReference>
<dbReference type="InterPro" id="IPR003141">
    <property type="entry name" value="Pol/His_phosphatase_N"/>
</dbReference>
<dbReference type="EC" id="2.7.7.7" evidence="3"/>
<keyword evidence="5" id="KW-0808">Transferase</keyword>
<dbReference type="PANTHER" id="PTHR32294:SF0">
    <property type="entry name" value="DNA POLYMERASE III SUBUNIT ALPHA"/>
    <property type="match status" value="1"/>
</dbReference>